<dbReference type="Gene3D" id="3.30.70.3270">
    <property type="match status" value="1"/>
</dbReference>
<dbReference type="GO" id="GO:0022900">
    <property type="term" value="P:electron transport chain"/>
    <property type="evidence" value="ECO:0007669"/>
    <property type="project" value="UniProtKB-UniRule"/>
</dbReference>
<accession>A0AB39VES2</accession>
<feature type="domain" description="4Fe-4S ferredoxin-type" evidence="9">
    <location>
        <begin position="398"/>
        <end position="429"/>
    </location>
</feature>
<comment type="similarity">
    <text evidence="8">Belongs to the 4Fe4S bacterial-type ferredoxin family. RnfC subfamily.</text>
</comment>
<evidence type="ECO:0000256" key="8">
    <source>
        <dbReference type="HAMAP-Rule" id="MF_00461"/>
    </source>
</evidence>
<keyword evidence="2 8" id="KW-0004">4Fe-4S</keyword>
<dbReference type="GO" id="GO:0005886">
    <property type="term" value="C:plasma membrane"/>
    <property type="evidence" value="ECO:0007669"/>
    <property type="project" value="UniProtKB-SubCell"/>
</dbReference>
<comment type="subcellular location">
    <subcellularLocation>
        <location evidence="8">Cell membrane</location>
        <topology evidence="8">Peripheral membrane protein</topology>
    </subcellularLocation>
</comment>
<dbReference type="InterPro" id="IPR010208">
    <property type="entry name" value="Ion_transpt_RnfC/RsxC"/>
</dbReference>
<evidence type="ECO:0000259" key="9">
    <source>
        <dbReference type="PROSITE" id="PS51379"/>
    </source>
</evidence>
<keyword evidence="8" id="KW-1278">Translocase</keyword>
<dbReference type="NCBIfam" id="NF003454">
    <property type="entry name" value="PRK05035.1"/>
    <property type="match status" value="1"/>
</dbReference>
<evidence type="ECO:0000256" key="2">
    <source>
        <dbReference type="ARBA" id="ARBA00022485"/>
    </source>
</evidence>
<evidence type="ECO:0000256" key="3">
    <source>
        <dbReference type="ARBA" id="ARBA00022723"/>
    </source>
</evidence>
<feature type="domain" description="4Fe-4S ferredoxin-type" evidence="9">
    <location>
        <begin position="361"/>
        <end position="390"/>
    </location>
</feature>
<feature type="binding site" evidence="8">
    <location>
        <position position="376"/>
    </location>
    <ligand>
        <name>[4Fe-4S] cluster</name>
        <dbReference type="ChEBI" id="CHEBI:49883"/>
        <label>1</label>
    </ligand>
</feature>
<feature type="binding site" evidence="8">
    <location>
        <position position="419"/>
    </location>
    <ligand>
        <name>[4Fe-4S] cluster</name>
        <dbReference type="ChEBI" id="CHEBI:49883"/>
        <label>1</label>
    </ligand>
</feature>
<comment type="function">
    <text evidence="8">Part of a membrane-bound complex that couples electron transfer with translocation of ions across the membrane.</text>
</comment>
<dbReference type="AlphaFoldDB" id="A0AB39VES2"/>
<evidence type="ECO:0000256" key="5">
    <source>
        <dbReference type="ARBA" id="ARBA00022982"/>
    </source>
</evidence>
<protein>
    <recommendedName>
        <fullName evidence="8">Ion-translocating oxidoreductase complex subunit C</fullName>
        <ecNumber evidence="8">7.-.-.-</ecNumber>
    </recommendedName>
    <alternativeName>
        <fullName evidence="8">Rnf electron transport complex subunit C</fullName>
    </alternativeName>
</protein>
<keyword evidence="5 8" id="KW-0249">Electron transport</keyword>
<dbReference type="EC" id="7.-.-.-" evidence="8"/>
<dbReference type="InterPro" id="IPR011538">
    <property type="entry name" value="Nuo51_FMN-bd"/>
</dbReference>
<comment type="cofactor">
    <cofactor evidence="8">
        <name>[4Fe-4S] cluster</name>
        <dbReference type="ChEBI" id="CHEBI:49883"/>
    </cofactor>
    <text evidence="8">Binds 2 [4Fe-4S] clusters per subunit.</text>
</comment>
<dbReference type="GO" id="GO:0046872">
    <property type="term" value="F:metal ion binding"/>
    <property type="evidence" value="ECO:0007669"/>
    <property type="project" value="UniProtKB-KW"/>
</dbReference>
<proteinExistence type="inferred from homology"/>
<comment type="subunit">
    <text evidence="8">The complex is composed of six subunits: RnfA, RnfB, RnfC, RnfD, RnfE and RnfG.</text>
</comment>
<keyword evidence="1 8" id="KW-0813">Transport</keyword>
<dbReference type="HAMAP" id="MF_00461">
    <property type="entry name" value="RsxC_RnfC"/>
    <property type="match status" value="1"/>
</dbReference>
<feature type="binding site" evidence="8">
    <location>
        <position position="373"/>
    </location>
    <ligand>
        <name>[4Fe-4S] cluster</name>
        <dbReference type="ChEBI" id="CHEBI:49883"/>
        <label>1</label>
    </ligand>
</feature>
<dbReference type="GO" id="GO:0009055">
    <property type="term" value="F:electron transfer activity"/>
    <property type="evidence" value="ECO:0007669"/>
    <property type="project" value="InterPro"/>
</dbReference>
<dbReference type="RefSeq" id="WP_369710719.1">
    <property type="nucleotide sequence ID" value="NZ_CP165644.1"/>
</dbReference>
<keyword evidence="8" id="KW-1003">Cell membrane</keyword>
<dbReference type="InterPro" id="IPR017896">
    <property type="entry name" value="4Fe4S_Fe-S-bd"/>
</dbReference>
<dbReference type="PROSITE" id="PS00198">
    <property type="entry name" value="4FE4S_FER_1"/>
    <property type="match status" value="2"/>
</dbReference>
<evidence type="ECO:0000256" key="1">
    <source>
        <dbReference type="ARBA" id="ARBA00022448"/>
    </source>
</evidence>
<dbReference type="GO" id="GO:0051539">
    <property type="term" value="F:4 iron, 4 sulfur cluster binding"/>
    <property type="evidence" value="ECO:0007669"/>
    <property type="project" value="UniProtKB-KW"/>
</dbReference>
<evidence type="ECO:0000256" key="4">
    <source>
        <dbReference type="ARBA" id="ARBA00022737"/>
    </source>
</evidence>
<evidence type="ECO:0000256" key="7">
    <source>
        <dbReference type="ARBA" id="ARBA00023014"/>
    </source>
</evidence>
<feature type="binding site" evidence="8">
    <location>
        <position position="415"/>
    </location>
    <ligand>
        <name>[4Fe-4S] cluster</name>
        <dbReference type="ChEBI" id="CHEBI:49883"/>
        <label>2</label>
    </ligand>
</feature>
<keyword evidence="3 8" id="KW-0479">Metal-binding</keyword>
<dbReference type="SUPFAM" id="SSF142019">
    <property type="entry name" value="Nqo1 FMN-binding domain-like"/>
    <property type="match status" value="1"/>
</dbReference>
<feature type="binding site" evidence="8">
    <location>
        <position position="412"/>
    </location>
    <ligand>
        <name>[4Fe-4S] cluster</name>
        <dbReference type="ChEBI" id="CHEBI:49883"/>
        <label>2</label>
    </ligand>
</feature>
<feature type="binding site" evidence="8">
    <location>
        <position position="370"/>
    </location>
    <ligand>
        <name>[4Fe-4S] cluster</name>
        <dbReference type="ChEBI" id="CHEBI:49883"/>
        <label>1</label>
    </ligand>
</feature>
<dbReference type="PROSITE" id="PS51379">
    <property type="entry name" value="4FE4S_FER_2"/>
    <property type="match status" value="2"/>
</dbReference>
<dbReference type="SUPFAM" id="SSF46548">
    <property type="entry name" value="alpha-helical ferredoxin"/>
    <property type="match status" value="1"/>
</dbReference>
<dbReference type="PANTHER" id="PTHR43034:SF2">
    <property type="entry name" value="ION-TRANSLOCATING OXIDOREDUCTASE COMPLEX SUBUNIT C"/>
    <property type="match status" value="1"/>
</dbReference>
<gene>
    <name evidence="10" type="primary">rsxC</name>
    <name evidence="8" type="synonym">rnfC</name>
    <name evidence="10" type="ORF">AB8B22_08010</name>
</gene>
<dbReference type="Pfam" id="PF13375">
    <property type="entry name" value="RnfC_N"/>
    <property type="match status" value="1"/>
</dbReference>
<dbReference type="KEGG" id="lrug:AB8B22_08010"/>
<feature type="binding site" evidence="8">
    <location>
        <position position="380"/>
    </location>
    <ligand>
        <name>[4Fe-4S] cluster</name>
        <dbReference type="ChEBI" id="CHEBI:49883"/>
        <label>2</label>
    </ligand>
</feature>
<keyword evidence="7 8" id="KW-0411">Iron-sulfur</keyword>
<dbReference type="EMBL" id="CP165644">
    <property type="protein sequence ID" value="XDU66356.1"/>
    <property type="molecule type" value="Genomic_DNA"/>
</dbReference>
<dbReference type="Pfam" id="PF12838">
    <property type="entry name" value="Fer4_7"/>
    <property type="match status" value="1"/>
</dbReference>
<keyword evidence="8" id="KW-0472">Membrane</keyword>
<keyword evidence="6 8" id="KW-0408">Iron</keyword>
<dbReference type="InterPro" id="IPR017900">
    <property type="entry name" value="4Fe4S_Fe_S_CS"/>
</dbReference>
<dbReference type="Gene3D" id="3.40.50.11540">
    <property type="entry name" value="NADH-ubiquinone oxidoreductase 51kDa subunit"/>
    <property type="match status" value="1"/>
</dbReference>
<dbReference type="InterPro" id="IPR026902">
    <property type="entry name" value="RnfC_N"/>
</dbReference>
<dbReference type="InterPro" id="IPR037225">
    <property type="entry name" value="Nuo51_FMN-bd_sf"/>
</dbReference>
<organism evidence="10">
    <name type="scientific">Leptotrichia rugosa</name>
    <dbReference type="NCBI Taxonomy" id="3239302"/>
    <lineage>
        <taxon>Bacteria</taxon>
        <taxon>Fusobacteriati</taxon>
        <taxon>Fusobacteriota</taxon>
        <taxon>Fusobacteriia</taxon>
        <taxon>Fusobacteriales</taxon>
        <taxon>Leptotrichiaceae</taxon>
        <taxon>Leptotrichia</taxon>
    </lineage>
</organism>
<dbReference type="PANTHER" id="PTHR43034">
    <property type="entry name" value="ION-TRANSLOCATING OXIDOREDUCTASE COMPLEX SUBUNIT C"/>
    <property type="match status" value="1"/>
</dbReference>
<evidence type="ECO:0000313" key="10">
    <source>
        <dbReference type="EMBL" id="XDU66356.1"/>
    </source>
</evidence>
<keyword evidence="4 8" id="KW-0677">Repeat</keyword>
<feature type="binding site" evidence="8">
    <location>
        <position position="409"/>
    </location>
    <ligand>
        <name>[4Fe-4S] cluster</name>
        <dbReference type="ChEBI" id="CHEBI:49883"/>
        <label>2</label>
    </ligand>
</feature>
<evidence type="ECO:0000256" key="6">
    <source>
        <dbReference type="ARBA" id="ARBA00023004"/>
    </source>
</evidence>
<dbReference type="NCBIfam" id="TIGR01945">
    <property type="entry name" value="rnfC"/>
    <property type="match status" value="1"/>
</dbReference>
<reference evidence="10" key="1">
    <citation type="submission" date="2024-07" db="EMBL/GenBank/DDBJ databases">
        <authorList>
            <person name="Li X.-J."/>
            <person name="Wang X."/>
        </authorList>
    </citation>
    <scope>NUCLEOTIDE SEQUENCE</scope>
    <source>
        <strain evidence="10">HSP-334</strain>
    </source>
</reference>
<name>A0AB39VES2_9FUSO</name>
<sequence length="446" mass="50298">MEFKEKNFFKKGKIKDNQIEDMKIVTKNMSLKKISESEIFFVPLLQHKGERAFEIVRVGQEVRKYEKIAQGYGSISANIHSPVSGKVIRIMKNFLPDGSKVRTIIIENNFKEERVKLVKRNMRELQMAESEEILKIIEEAGIVGLGGAGFPTASKYDIKLEKIDTFIINGMESEPYLTADYLLMKNYAKEICRGIKVAEKVLRPRHMVIAISEKNKELVSVFERMAREVNIDLQIKILSADYPQGSEILLIDKITGKKIQKGKLTIEKGVIVSNVGTIKAIYDAFFNGKPLIERIVTISGEEVPNAGNYKIRIGTPLVHIVDSLNITKTDKIIFGGPMMGNKVKEPSTPIIKGISGVIFLNEEKIESKNCISCGKCVEVCPMNLIPFEFSKYYEKGRYVKMLNANIFNCIECGACEYVCPSRVPLIESIKNGKEILVELINLEVES</sequence>
<dbReference type="Pfam" id="PF01512">
    <property type="entry name" value="Complex1_51K"/>
    <property type="match status" value="1"/>
</dbReference>